<evidence type="ECO:0000256" key="1">
    <source>
        <dbReference type="SAM" id="Phobius"/>
    </source>
</evidence>
<dbReference type="EMBL" id="CP000270">
    <property type="protein sequence ID" value="ABE30558.1"/>
    <property type="molecule type" value="Genomic_DNA"/>
</dbReference>
<gene>
    <name evidence="2" type="ORF">Bxe_A2411</name>
</gene>
<feature type="transmembrane region" description="Helical" evidence="1">
    <location>
        <begin position="36"/>
        <end position="56"/>
    </location>
</feature>
<keyword evidence="3" id="KW-1185">Reference proteome</keyword>
<keyword evidence="1" id="KW-1133">Transmembrane helix</keyword>
<keyword evidence="1" id="KW-0812">Transmembrane</keyword>
<evidence type="ECO:0008006" key="4">
    <source>
        <dbReference type="Google" id="ProtNLM"/>
    </source>
</evidence>
<sequence length="116" mass="13056">MKNVTMIWLLTAVPAAAGIAFDMHRLRVNRVGLSSWGWAATCICLSAFAVVPYLILRRRVWRKLIEVVWRFVGDNAHALDVRRDRLQALRTSGLIGEAAFRVCARALDAQHDPTTN</sequence>
<reference evidence="2 3" key="1">
    <citation type="journal article" date="2006" name="Proc. Natl. Acad. Sci. U.S.A.">
        <title>Burkholderia xenovorans LB400 harbors a multi-replicon, 9.73-Mbp genome shaped for versatility.</title>
        <authorList>
            <person name="Chain P.S."/>
            <person name="Denef V.J."/>
            <person name="Konstantinidis K.T."/>
            <person name="Vergez L.M."/>
            <person name="Agullo L."/>
            <person name="Reyes V.L."/>
            <person name="Hauser L."/>
            <person name="Cordova M."/>
            <person name="Gomez L."/>
            <person name="Gonzalez M."/>
            <person name="Land M."/>
            <person name="Lao V."/>
            <person name="Larimer F."/>
            <person name="LiPuma J.J."/>
            <person name="Mahenthiralingam E."/>
            <person name="Malfatti S.A."/>
            <person name="Marx C.J."/>
            <person name="Parnell J.J."/>
            <person name="Ramette A."/>
            <person name="Richardson P."/>
            <person name="Seeger M."/>
            <person name="Smith D."/>
            <person name="Spilker T."/>
            <person name="Sul W.J."/>
            <person name="Tsoi T.V."/>
            <person name="Ulrich L.E."/>
            <person name="Zhulin I.B."/>
            <person name="Tiedje J.M."/>
        </authorList>
    </citation>
    <scope>NUCLEOTIDE SEQUENCE [LARGE SCALE GENOMIC DNA]</scope>
    <source>
        <strain evidence="2 3">LB400</strain>
    </source>
</reference>
<evidence type="ECO:0000313" key="3">
    <source>
        <dbReference type="Proteomes" id="UP000001817"/>
    </source>
</evidence>
<dbReference type="KEGG" id="bxe:Bxe_A2411"/>
<keyword evidence="1" id="KW-0472">Membrane</keyword>
<proteinExistence type="predicted"/>
<dbReference type="RefSeq" id="WP_011488201.1">
    <property type="nucleotide sequence ID" value="NC_007951.1"/>
</dbReference>
<organism evidence="2 3">
    <name type="scientific">Paraburkholderia xenovorans (strain LB400)</name>
    <dbReference type="NCBI Taxonomy" id="266265"/>
    <lineage>
        <taxon>Bacteria</taxon>
        <taxon>Pseudomonadati</taxon>
        <taxon>Pseudomonadota</taxon>
        <taxon>Betaproteobacteria</taxon>
        <taxon>Burkholderiales</taxon>
        <taxon>Burkholderiaceae</taxon>
        <taxon>Paraburkholderia</taxon>
    </lineage>
</organism>
<protein>
    <recommendedName>
        <fullName evidence="4">Transmembrane protein</fullName>
    </recommendedName>
</protein>
<evidence type="ECO:0000313" key="2">
    <source>
        <dbReference type="EMBL" id="ABE30558.1"/>
    </source>
</evidence>
<dbReference type="OrthoDB" id="9104306at2"/>
<name>Q13ZD1_PARXL</name>
<accession>Q13ZD1</accession>
<dbReference type="Proteomes" id="UP000001817">
    <property type="component" value="Chromosome 1"/>
</dbReference>
<dbReference type="AlphaFoldDB" id="Q13ZD1"/>
<dbReference type="STRING" id="266265.Bxe_A2411"/>